<organism evidence="2 3">
    <name type="scientific">Malus domestica</name>
    <name type="common">Apple</name>
    <name type="synonym">Pyrus malus</name>
    <dbReference type="NCBI Taxonomy" id="3750"/>
    <lineage>
        <taxon>Eukaryota</taxon>
        <taxon>Viridiplantae</taxon>
        <taxon>Streptophyta</taxon>
        <taxon>Embryophyta</taxon>
        <taxon>Tracheophyta</taxon>
        <taxon>Spermatophyta</taxon>
        <taxon>Magnoliopsida</taxon>
        <taxon>eudicotyledons</taxon>
        <taxon>Gunneridae</taxon>
        <taxon>Pentapetalae</taxon>
        <taxon>rosids</taxon>
        <taxon>fabids</taxon>
        <taxon>Rosales</taxon>
        <taxon>Rosaceae</taxon>
        <taxon>Amygdaloideae</taxon>
        <taxon>Maleae</taxon>
        <taxon>Malus</taxon>
    </lineage>
</organism>
<dbReference type="Proteomes" id="UP000290289">
    <property type="component" value="Chromosome 7"/>
</dbReference>
<reference evidence="2 3" key="1">
    <citation type="submission" date="2018-10" db="EMBL/GenBank/DDBJ databases">
        <title>A high-quality apple genome assembly.</title>
        <authorList>
            <person name="Hu J."/>
        </authorList>
    </citation>
    <scope>NUCLEOTIDE SEQUENCE [LARGE SCALE GENOMIC DNA]</scope>
    <source>
        <strain evidence="3">cv. HFTH1</strain>
        <tissue evidence="2">Young leaf</tissue>
    </source>
</reference>
<name>A0A498JNY2_MALDO</name>
<dbReference type="PANTHER" id="PTHR35472:SF3">
    <property type="entry name" value="CLAVATA3_ESR (CLE) GENE FAMILY MEMBER MTCLE05"/>
    <property type="match status" value="1"/>
</dbReference>
<sequence length="84" mass="9395">MKAQKPIIPILVVIFLLSVIQICSCRPITTTTQASNGDTEQKSIYSKYFPMFLKSMESMMKNKINPIHAVSHRLVPGGPNPLHN</sequence>
<keyword evidence="3" id="KW-1185">Reference proteome</keyword>
<feature type="signal peptide" evidence="1">
    <location>
        <begin position="1"/>
        <end position="25"/>
    </location>
</feature>
<evidence type="ECO:0000313" key="3">
    <source>
        <dbReference type="Proteomes" id="UP000290289"/>
    </source>
</evidence>
<accession>A0A498JNY2</accession>
<dbReference type="AlphaFoldDB" id="A0A498JNY2"/>
<dbReference type="PANTHER" id="PTHR35472">
    <property type="match status" value="1"/>
</dbReference>
<keyword evidence="1" id="KW-0732">Signal</keyword>
<dbReference type="InterPro" id="IPR055317">
    <property type="entry name" value="CLE14-like"/>
</dbReference>
<dbReference type="EMBL" id="RDQH01000333">
    <property type="protein sequence ID" value="RXH95041.1"/>
    <property type="molecule type" value="Genomic_DNA"/>
</dbReference>
<proteinExistence type="predicted"/>
<evidence type="ECO:0000313" key="2">
    <source>
        <dbReference type="EMBL" id="RXH95041.1"/>
    </source>
</evidence>
<feature type="chain" id="PRO_5019738660" evidence="1">
    <location>
        <begin position="26"/>
        <end position="84"/>
    </location>
</feature>
<gene>
    <name evidence="2" type="ORF">DVH24_024725</name>
</gene>
<protein>
    <submittedName>
        <fullName evidence="2">Uncharacterized protein</fullName>
    </submittedName>
</protein>
<evidence type="ECO:0000256" key="1">
    <source>
        <dbReference type="SAM" id="SignalP"/>
    </source>
</evidence>
<comment type="caution">
    <text evidence="2">The sequence shown here is derived from an EMBL/GenBank/DDBJ whole genome shotgun (WGS) entry which is preliminary data.</text>
</comment>